<dbReference type="AlphaFoldDB" id="X0XX70"/>
<gene>
    <name evidence="2" type="ORF">S01H1_80472</name>
</gene>
<sequence length="143" mass="16907">MASVQKGGLAQRLDLQAGDRLIAINGHILRDVIDFHFYAAEEELELEIERGRQRLFYRVQREYGEELGLHFTDDVFDGLRRCDNRCAFCFVDQMPPGMRHSLYVKDDDYRYSFLHGNFITLSNWTEEDWERVAEQHLSPLYIS</sequence>
<dbReference type="InterPro" id="IPR045375">
    <property type="entry name" value="Put_radical_SAM-like_N"/>
</dbReference>
<dbReference type="Pfam" id="PF19238">
    <property type="entry name" value="Radical_SAM_2"/>
    <property type="match status" value="1"/>
</dbReference>
<evidence type="ECO:0000259" key="1">
    <source>
        <dbReference type="PROSITE" id="PS50106"/>
    </source>
</evidence>
<dbReference type="InterPro" id="IPR041489">
    <property type="entry name" value="PDZ_6"/>
</dbReference>
<feature type="domain" description="PDZ" evidence="1">
    <location>
        <begin position="1"/>
        <end position="52"/>
    </location>
</feature>
<organism evidence="2">
    <name type="scientific">marine sediment metagenome</name>
    <dbReference type="NCBI Taxonomy" id="412755"/>
    <lineage>
        <taxon>unclassified sequences</taxon>
        <taxon>metagenomes</taxon>
        <taxon>ecological metagenomes</taxon>
    </lineage>
</organism>
<feature type="non-terminal residue" evidence="2">
    <location>
        <position position="143"/>
    </location>
</feature>
<dbReference type="InterPro" id="IPR001478">
    <property type="entry name" value="PDZ"/>
</dbReference>
<name>X0XX70_9ZZZZ</name>
<evidence type="ECO:0000313" key="2">
    <source>
        <dbReference type="EMBL" id="GAG47959.1"/>
    </source>
</evidence>
<proteinExistence type="predicted"/>
<reference evidence="2" key="1">
    <citation type="journal article" date="2014" name="Front. Microbiol.">
        <title>High frequency of phylogenetically diverse reductive dehalogenase-homologous genes in deep subseafloor sedimentary metagenomes.</title>
        <authorList>
            <person name="Kawai M."/>
            <person name="Futagami T."/>
            <person name="Toyoda A."/>
            <person name="Takaki Y."/>
            <person name="Nishi S."/>
            <person name="Hori S."/>
            <person name="Arai W."/>
            <person name="Tsubouchi T."/>
            <person name="Morono Y."/>
            <person name="Uchiyama I."/>
            <person name="Ito T."/>
            <person name="Fujiyama A."/>
            <person name="Inagaki F."/>
            <person name="Takami H."/>
        </authorList>
    </citation>
    <scope>NUCLEOTIDE SEQUENCE</scope>
    <source>
        <strain evidence="2">Expedition CK06-06</strain>
    </source>
</reference>
<dbReference type="PROSITE" id="PS50106">
    <property type="entry name" value="PDZ"/>
    <property type="match status" value="1"/>
</dbReference>
<dbReference type="EMBL" id="BARS01054347">
    <property type="protein sequence ID" value="GAG47959.1"/>
    <property type="molecule type" value="Genomic_DNA"/>
</dbReference>
<protein>
    <recommendedName>
        <fullName evidence="1">PDZ domain-containing protein</fullName>
    </recommendedName>
</protein>
<dbReference type="Pfam" id="PF17820">
    <property type="entry name" value="PDZ_6"/>
    <property type="match status" value="1"/>
</dbReference>
<accession>X0XX70</accession>
<comment type="caution">
    <text evidence="2">The sequence shown here is derived from an EMBL/GenBank/DDBJ whole genome shotgun (WGS) entry which is preliminary data.</text>
</comment>
<dbReference type="InterPro" id="IPR036034">
    <property type="entry name" value="PDZ_sf"/>
</dbReference>
<dbReference type="SUPFAM" id="SSF50156">
    <property type="entry name" value="PDZ domain-like"/>
    <property type="match status" value="1"/>
</dbReference>
<dbReference type="Gene3D" id="2.30.42.10">
    <property type="match status" value="1"/>
</dbReference>